<comment type="caution">
    <text evidence="1">The sequence shown here is derived from an EMBL/GenBank/DDBJ whole genome shotgun (WGS) entry which is preliminary data.</text>
</comment>
<name>X0U0A2_9ZZZZ</name>
<evidence type="ECO:0008006" key="2">
    <source>
        <dbReference type="Google" id="ProtNLM"/>
    </source>
</evidence>
<dbReference type="InterPro" id="IPR011055">
    <property type="entry name" value="Dup_hybrid_motif"/>
</dbReference>
<organism evidence="1">
    <name type="scientific">marine sediment metagenome</name>
    <dbReference type="NCBI Taxonomy" id="412755"/>
    <lineage>
        <taxon>unclassified sequences</taxon>
        <taxon>metagenomes</taxon>
        <taxon>ecological metagenomes</taxon>
    </lineage>
</organism>
<dbReference type="Gene3D" id="2.70.70.10">
    <property type="entry name" value="Glucose Permease (Domain IIA)"/>
    <property type="match status" value="1"/>
</dbReference>
<dbReference type="SUPFAM" id="SSF51261">
    <property type="entry name" value="Duplicated hybrid motif"/>
    <property type="match status" value="1"/>
</dbReference>
<dbReference type="AlphaFoldDB" id="X0U0A2"/>
<reference evidence="1" key="1">
    <citation type="journal article" date="2014" name="Front. Microbiol.">
        <title>High frequency of phylogenetically diverse reductive dehalogenase-homologous genes in deep subseafloor sedimentary metagenomes.</title>
        <authorList>
            <person name="Kawai M."/>
            <person name="Futagami T."/>
            <person name="Toyoda A."/>
            <person name="Takaki Y."/>
            <person name="Nishi S."/>
            <person name="Hori S."/>
            <person name="Arai W."/>
            <person name="Tsubouchi T."/>
            <person name="Morono Y."/>
            <person name="Uchiyama I."/>
            <person name="Ito T."/>
            <person name="Fujiyama A."/>
            <person name="Inagaki F."/>
            <person name="Takami H."/>
        </authorList>
    </citation>
    <scope>NUCLEOTIDE SEQUENCE</scope>
    <source>
        <strain evidence="1">Expedition CK06-06</strain>
    </source>
</reference>
<sequence>MRAFYWHINMGLTLYDLMKEKRKGATVDWNLAKNEKGVKTVAPEAAPEVSADPVELGPPTGDSWLWPTQSRRVTGGVEQGHMAIDVGAMKANVAGDPIWSPTEGIITNVSYQKKGYGTQVRLMTAEGLEVIMAHLAAVAPGITIGAK</sequence>
<evidence type="ECO:0000313" key="1">
    <source>
        <dbReference type="EMBL" id="GAF81855.1"/>
    </source>
</evidence>
<accession>X0U0A2</accession>
<protein>
    <recommendedName>
        <fullName evidence="2">Peptidase M23 domain-containing protein</fullName>
    </recommendedName>
</protein>
<dbReference type="EMBL" id="BARS01000736">
    <property type="protein sequence ID" value="GAF81855.1"/>
    <property type="molecule type" value="Genomic_DNA"/>
</dbReference>
<proteinExistence type="predicted"/>
<gene>
    <name evidence="1" type="ORF">S01H1_01653</name>
</gene>
<feature type="non-terminal residue" evidence="1">
    <location>
        <position position="147"/>
    </location>
</feature>